<gene>
    <name evidence="1" type="ORF">BJX67DRAFT_188837</name>
</gene>
<name>A0ABR4LL89_9EURO</name>
<protein>
    <submittedName>
        <fullName evidence="1">Uncharacterized protein</fullName>
    </submittedName>
</protein>
<reference evidence="1 2" key="1">
    <citation type="submission" date="2024-07" db="EMBL/GenBank/DDBJ databases">
        <title>Section-level genome sequencing and comparative genomics of Aspergillus sections Usti and Cavernicolus.</title>
        <authorList>
            <consortium name="Lawrence Berkeley National Laboratory"/>
            <person name="Nybo J.L."/>
            <person name="Vesth T.C."/>
            <person name="Theobald S."/>
            <person name="Frisvad J.C."/>
            <person name="Larsen T.O."/>
            <person name="Kjaerboelling I."/>
            <person name="Rothschild-Mancinelli K."/>
            <person name="Lyhne E.K."/>
            <person name="Kogle M.E."/>
            <person name="Barry K."/>
            <person name="Clum A."/>
            <person name="Na H."/>
            <person name="Ledsgaard L."/>
            <person name="Lin J."/>
            <person name="Lipzen A."/>
            <person name="Kuo A."/>
            <person name="Riley R."/>
            <person name="Mondo S."/>
            <person name="Labutti K."/>
            <person name="Haridas S."/>
            <person name="Pangalinan J."/>
            <person name="Salamov A.A."/>
            <person name="Simmons B.A."/>
            <person name="Magnuson J.K."/>
            <person name="Chen J."/>
            <person name="Drula E."/>
            <person name="Henrissat B."/>
            <person name="Wiebenga A."/>
            <person name="Lubbers R.J."/>
            <person name="Gomes A.C."/>
            <person name="Macurrencykelacurrency M.R."/>
            <person name="Stajich J."/>
            <person name="Grigoriev I.V."/>
            <person name="Mortensen U.H."/>
            <person name="De Vries R.P."/>
            <person name="Baker S.E."/>
            <person name="Andersen M.R."/>
        </authorList>
    </citation>
    <scope>NUCLEOTIDE SEQUENCE [LARGE SCALE GENOMIC DNA]</scope>
    <source>
        <strain evidence="1 2">CBS 449.75</strain>
    </source>
</reference>
<accession>A0ABR4LL89</accession>
<evidence type="ECO:0000313" key="1">
    <source>
        <dbReference type="EMBL" id="KAL2865142.1"/>
    </source>
</evidence>
<organism evidence="1 2">
    <name type="scientific">Aspergillus lucknowensis</name>
    <dbReference type="NCBI Taxonomy" id="176173"/>
    <lineage>
        <taxon>Eukaryota</taxon>
        <taxon>Fungi</taxon>
        <taxon>Dikarya</taxon>
        <taxon>Ascomycota</taxon>
        <taxon>Pezizomycotina</taxon>
        <taxon>Eurotiomycetes</taxon>
        <taxon>Eurotiomycetidae</taxon>
        <taxon>Eurotiales</taxon>
        <taxon>Aspergillaceae</taxon>
        <taxon>Aspergillus</taxon>
        <taxon>Aspergillus subgen. Nidulantes</taxon>
    </lineage>
</organism>
<proteinExistence type="predicted"/>
<dbReference type="EMBL" id="JBFXLQ010000034">
    <property type="protein sequence ID" value="KAL2865142.1"/>
    <property type="molecule type" value="Genomic_DNA"/>
</dbReference>
<dbReference type="Proteomes" id="UP001610432">
    <property type="component" value="Unassembled WGS sequence"/>
</dbReference>
<dbReference type="GeneID" id="98140368"/>
<sequence length="134" mass="15393">MYSCICSLKHITHDTQHCLQRIFIHLHTTLPCSYPFALLLSSASFPRPSARLPVHGLTQFAQNPLIQQRRRRRRNNLPDCRRSCTAGSGGTVTDAYTDTGAFIQADRRTARGVWGSYWYFYYFLGLGVGTMYRR</sequence>
<keyword evidence="2" id="KW-1185">Reference proteome</keyword>
<dbReference type="RefSeq" id="XP_070884121.1">
    <property type="nucleotide sequence ID" value="XM_071025296.1"/>
</dbReference>
<evidence type="ECO:0000313" key="2">
    <source>
        <dbReference type="Proteomes" id="UP001610432"/>
    </source>
</evidence>
<comment type="caution">
    <text evidence="1">The sequence shown here is derived from an EMBL/GenBank/DDBJ whole genome shotgun (WGS) entry which is preliminary data.</text>
</comment>